<protein>
    <submittedName>
        <fullName evidence="1">Uncharacterized protein</fullName>
    </submittedName>
</protein>
<reference evidence="1" key="1">
    <citation type="submission" date="2022-11" db="EMBL/GenBank/DDBJ databases">
        <title>Genome Sequence of Nemania bipapillata.</title>
        <authorList>
            <person name="Buettner E."/>
        </authorList>
    </citation>
    <scope>NUCLEOTIDE SEQUENCE</scope>
    <source>
        <strain evidence="1">CP14</strain>
    </source>
</reference>
<dbReference type="EMBL" id="JAPESX010001247">
    <property type="protein sequence ID" value="KAJ8115934.1"/>
    <property type="molecule type" value="Genomic_DNA"/>
</dbReference>
<name>A0ACC2ILC0_9PEZI</name>
<proteinExistence type="predicted"/>
<keyword evidence="2" id="KW-1185">Reference proteome</keyword>
<dbReference type="Proteomes" id="UP001153334">
    <property type="component" value="Unassembled WGS sequence"/>
</dbReference>
<sequence length="384" mass="43456">MTPPTQVPYLHGQFSRVGGWLPPDPKILIGWVRKLVAEMEEKRRWSGPLGPKDRAPAIQAFDDVVQSSAKLRMLAAAMLDEVPNKKPYLTDPVGNKQIRDYDCLLDTFQHIMTTKAPEWNMCEYKIGLIACLFNAILDWPMATPSGYAFFLDQQVNEKLRDILNTWGDGFLATEASLYVITEEPGGWLSSEALQKLEEVANLEGQTLKFFQIFTCDPSQKYWGFKSWDDFFVRTFNTIDSLRPVYQPDNPKWIVNSCESQPFALQMNVKEHDTFWLKGQPYSVAEMIPSKPEYVDDPNIGFVGAVYVGMADVSSCDINKKFLQKNLPQPVEKGDEIGMFHFGGSTHCLLFEKGVKLAWVGGADPSTAKRNLPVRSALAYPYDEK</sequence>
<comment type="caution">
    <text evidence="1">The sequence shown here is derived from an EMBL/GenBank/DDBJ whole genome shotgun (WGS) entry which is preliminary data.</text>
</comment>
<evidence type="ECO:0000313" key="1">
    <source>
        <dbReference type="EMBL" id="KAJ8115934.1"/>
    </source>
</evidence>
<accession>A0ACC2ILC0</accession>
<evidence type="ECO:0000313" key="2">
    <source>
        <dbReference type="Proteomes" id="UP001153334"/>
    </source>
</evidence>
<gene>
    <name evidence="1" type="ORF">ONZ43_g4550</name>
</gene>
<organism evidence="1 2">
    <name type="scientific">Nemania bipapillata</name>
    <dbReference type="NCBI Taxonomy" id="110536"/>
    <lineage>
        <taxon>Eukaryota</taxon>
        <taxon>Fungi</taxon>
        <taxon>Dikarya</taxon>
        <taxon>Ascomycota</taxon>
        <taxon>Pezizomycotina</taxon>
        <taxon>Sordariomycetes</taxon>
        <taxon>Xylariomycetidae</taxon>
        <taxon>Xylariales</taxon>
        <taxon>Xylariaceae</taxon>
        <taxon>Nemania</taxon>
    </lineage>
</organism>